<evidence type="ECO:0008006" key="3">
    <source>
        <dbReference type="Google" id="ProtNLM"/>
    </source>
</evidence>
<dbReference type="Proteomes" id="UP001177295">
    <property type="component" value="Chromosome"/>
</dbReference>
<gene>
    <name evidence="1" type="ORF">SEML1_0307</name>
</gene>
<dbReference type="EMBL" id="CP124550">
    <property type="protein sequence ID" value="WIO45937.1"/>
    <property type="molecule type" value="Genomic_DNA"/>
</dbReference>
<accession>A0ABY8WVR7</accession>
<name>A0ABY8WVR7_9BACT</name>
<sequence>MLKESTNMNMLLNRGNFQPIDETFLTKSLDVFQRVSNIQEEYDRGDTDTFMNEVRDSMAAKYLHFTHINVDKHGFDARRTLVNGSFEFLEVKTASFDASTWGATFNDTNQEKANAFKEQNVYLCLSLWRYASDPLFFAFGKNPAIGSFLEDKMKNRPAGSRSTQSISLQNLINQYGFTIYSVGKTPLQLFNILQMKRGCKNIPLSAIKMVNEV</sequence>
<evidence type="ECO:0000313" key="2">
    <source>
        <dbReference type="Proteomes" id="UP001177295"/>
    </source>
</evidence>
<reference evidence="1 2" key="1">
    <citation type="journal article" date="2023" name="Cell">
        <title>Genetic manipulation of Patescibacteria provides mechanistic insights into microbial dark matter and the epibiotic lifestyle.</title>
        <authorList>
            <person name="Wang Y."/>
            <person name="Gallagher L.A."/>
            <person name="Andrade P.A."/>
            <person name="Liu A."/>
            <person name="Humphreys I.R."/>
            <person name="Turkarslan S."/>
            <person name="Cutler K.J."/>
            <person name="Arrieta-Ortiz M.L."/>
            <person name="Li Y."/>
            <person name="Radey M.C."/>
            <person name="McLean J.S."/>
            <person name="Cong Q."/>
            <person name="Baker D."/>
            <person name="Baliga N.S."/>
            <person name="Peterson S.B."/>
            <person name="Mougous J.D."/>
        </authorList>
    </citation>
    <scope>NUCLEOTIDE SEQUENCE [LARGE SCALE GENOMIC DNA]</scope>
    <source>
        <strain evidence="1 2">ML1</strain>
    </source>
</reference>
<keyword evidence="2" id="KW-1185">Reference proteome</keyword>
<evidence type="ECO:0000313" key="1">
    <source>
        <dbReference type="EMBL" id="WIO45937.1"/>
    </source>
</evidence>
<organism evidence="1 2">
    <name type="scientific">Candidatus Southlakia epibionticum</name>
    <dbReference type="NCBI Taxonomy" id="3043284"/>
    <lineage>
        <taxon>Bacteria</taxon>
        <taxon>Candidatus Saccharimonadota</taxon>
        <taxon>Candidatus Saccharimonadia</taxon>
        <taxon>Candidatus Saccharimonadales</taxon>
        <taxon>Candidatus Saccharimonadaceae</taxon>
        <taxon>Candidatus Southlakia</taxon>
    </lineage>
</organism>
<proteinExistence type="predicted"/>
<protein>
    <recommendedName>
        <fullName evidence="3">Restriction endonuclease</fullName>
    </recommendedName>
</protein>